<name>A0AAI9U4I3_9PEZI</name>
<dbReference type="Proteomes" id="UP001239795">
    <property type="component" value="Unassembled WGS sequence"/>
</dbReference>
<comment type="caution">
    <text evidence="2">The sequence shown here is derived from an EMBL/GenBank/DDBJ whole genome shotgun (WGS) entry which is preliminary data.</text>
</comment>
<feature type="domain" description="Heterokaryon incompatibility" evidence="1">
    <location>
        <begin position="267"/>
        <end position="403"/>
    </location>
</feature>
<dbReference type="EMBL" id="MLGG01000068">
    <property type="protein sequence ID" value="KAK1449376.1"/>
    <property type="molecule type" value="Genomic_DNA"/>
</dbReference>
<keyword evidence="3" id="KW-1185">Reference proteome</keyword>
<accession>A0AAI9U4I3</accession>
<evidence type="ECO:0000259" key="1">
    <source>
        <dbReference type="Pfam" id="PF06985"/>
    </source>
</evidence>
<dbReference type="AlphaFoldDB" id="A0AAI9U4I3"/>
<reference evidence="2 3" key="1">
    <citation type="submission" date="2016-10" db="EMBL/GenBank/DDBJ databases">
        <title>The genome sequence of Colletotrichum fioriniae PJ7.</title>
        <authorList>
            <person name="Baroncelli R."/>
        </authorList>
    </citation>
    <scope>NUCLEOTIDE SEQUENCE [LARGE SCALE GENOMIC DNA]</scope>
    <source>
        <strain evidence="2">Col 31</strain>
    </source>
</reference>
<evidence type="ECO:0000313" key="3">
    <source>
        <dbReference type="Proteomes" id="UP001239795"/>
    </source>
</evidence>
<dbReference type="Pfam" id="PF06985">
    <property type="entry name" value="HET"/>
    <property type="match status" value="1"/>
</dbReference>
<gene>
    <name evidence="2" type="ORF">CMEL01_08691</name>
</gene>
<protein>
    <recommendedName>
        <fullName evidence="1">Heterokaryon incompatibility domain-containing protein</fullName>
    </recommendedName>
</protein>
<evidence type="ECO:0000313" key="2">
    <source>
        <dbReference type="EMBL" id="KAK1449376.1"/>
    </source>
</evidence>
<organism evidence="2 3">
    <name type="scientific">Colletotrichum melonis</name>
    <dbReference type="NCBI Taxonomy" id="1209925"/>
    <lineage>
        <taxon>Eukaryota</taxon>
        <taxon>Fungi</taxon>
        <taxon>Dikarya</taxon>
        <taxon>Ascomycota</taxon>
        <taxon>Pezizomycotina</taxon>
        <taxon>Sordariomycetes</taxon>
        <taxon>Hypocreomycetidae</taxon>
        <taxon>Glomerellales</taxon>
        <taxon>Glomerellaceae</taxon>
        <taxon>Colletotrichum</taxon>
        <taxon>Colletotrichum acutatum species complex</taxon>
    </lineage>
</organism>
<dbReference type="PANTHER" id="PTHR33112">
    <property type="entry name" value="DOMAIN PROTEIN, PUTATIVE-RELATED"/>
    <property type="match status" value="1"/>
</dbReference>
<dbReference type="PANTHER" id="PTHR33112:SF12">
    <property type="entry name" value="HETEROKARYON INCOMPATIBILITY DOMAIN-CONTAINING PROTEIN"/>
    <property type="match status" value="1"/>
</dbReference>
<sequence length="782" mass="89496">MGRGSYTHCYDVKDWNSPQWRKVWPRFIEDALLIMEASDVLLVGPLPHRASEAISAPVATVKRGIIFNGLGDAGHEPFYFCEDADNSVATNRKPYDLTISCILLRAFSLCPKNIKIQSSGYWNEYIWENARELYRSLWPYECIHCPWDYSSDDLDQFHAEWREKYMKLSPRKASRNKHQSRVLRRIVKQGPPKITAGSNNSRSSCISAVSTVRFEALRNRIACCVTSCDHEKCRPDSLKWRDFPGVRFRLIDVRQRCVVDAHDDPPFTVLSYVWGNVEQAKLTTANARELSRPQGLNLVWNQIPTTVRDAMITCEQLGEIYLWVDALCILQDSARDRKLQILRMRSIYSAAKFTIVAVSAKHADEGFEVQRSAAVSSECNSIDDLDTLLAESSWGSRGWCYQEQVLSHRAVFFTCKGIFFQCQKATYHLDGTILPKTSYTSKLSGYQFHGLGSLLHIPQGESLECFLAAVEAYSKRSFTYAKDKISAFQGVFHRQEGVMDGKRSMFHFGLPTCAFDQTFCWRTAEHNPHLRNPNFPSWSWLGWDDVVSFDRVLIRIARTSQILGGDRPRDLRNRSTTHPIYQLRQPVPELSEFPASDGFGFPTNTGSGMFVDHGWPSMSITTSSAYLCISARPQQIRNRNGLYAVFPTICSQSNATQRANLSWHHEVATFDNTTHQAGQQNVAYDIRDHDRHQGCEADTPLGHIWLDLNWRDSQPEFRVMKFIALGGHLEPEGSGNWQITMLMCLLEVAPESHWERFQIMDCSMQQSYWLKISGSWDMLYIQ</sequence>
<dbReference type="InterPro" id="IPR010730">
    <property type="entry name" value="HET"/>
</dbReference>
<proteinExistence type="predicted"/>